<dbReference type="EMBL" id="HG322949">
    <property type="protein sequence ID" value="CDG82519.1"/>
    <property type="molecule type" value="Genomic_DNA"/>
</dbReference>
<protein>
    <submittedName>
        <fullName evidence="1">Tir chaperone family protein</fullName>
    </submittedName>
</protein>
<dbReference type="RefSeq" id="WP_038491076.1">
    <property type="nucleotide sequence ID" value="NZ_BCTH01000004.1"/>
</dbReference>
<dbReference type="KEGG" id="jag:GJA_1883"/>
<dbReference type="InterPro" id="IPR010261">
    <property type="entry name" value="Tir_chaperone"/>
</dbReference>
<organism evidence="1 2">
    <name type="scientific">Janthinobacterium agaricidamnosum NBRC 102515 = DSM 9628</name>
    <dbReference type="NCBI Taxonomy" id="1349767"/>
    <lineage>
        <taxon>Bacteria</taxon>
        <taxon>Pseudomonadati</taxon>
        <taxon>Pseudomonadota</taxon>
        <taxon>Betaproteobacteria</taxon>
        <taxon>Burkholderiales</taxon>
        <taxon>Oxalobacteraceae</taxon>
        <taxon>Janthinobacterium</taxon>
    </lineage>
</organism>
<gene>
    <name evidence="1" type="ORF">GJA_1883</name>
</gene>
<dbReference type="Gene3D" id="3.30.1460.10">
    <property type="match status" value="1"/>
</dbReference>
<dbReference type="SUPFAM" id="SSF69635">
    <property type="entry name" value="Type III secretory system chaperone-like"/>
    <property type="match status" value="1"/>
</dbReference>
<keyword evidence="2" id="KW-1185">Reference proteome</keyword>
<dbReference type="PATRIC" id="fig|1349767.4.peg.3653"/>
<dbReference type="Pfam" id="PF05932">
    <property type="entry name" value="CesT"/>
    <property type="match status" value="1"/>
</dbReference>
<dbReference type="AlphaFoldDB" id="W0V123"/>
<evidence type="ECO:0000313" key="2">
    <source>
        <dbReference type="Proteomes" id="UP000027604"/>
    </source>
</evidence>
<name>W0V123_9BURK</name>
<accession>W0V123</accession>
<reference evidence="1 2" key="1">
    <citation type="journal article" date="2015" name="Genome Announc.">
        <title>Genome Sequence of Mushroom Soft-Rot Pathogen Janthinobacterium agaricidamnosum.</title>
        <authorList>
            <person name="Graupner K."/>
            <person name="Lackner G."/>
            <person name="Hertweck C."/>
        </authorList>
    </citation>
    <scope>NUCLEOTIDE SEQUENCE [LARGE SCALE GENOMIC DNA]</scope>
    <source>
        <strain evidence="2">NBRC 102515 / DSM 9628</strain>
    </source>
</reference>
<sequence length="156" mass="17301">MNNTQFAYLMNALLQNLKIAAPGNLNQKVCTVNFNQQLSIHFVHHSPGFVDVICEAGILSAPNSAIVLRELLALNSLDGDAWPISVTLHNASNNLVVWSRQELAKLDVSTLLEVVRYIHAKAAMVRLHVEKTLALGEARKSSTMFRMAQLNRNVNK</sequence>
<dbReference type="CDD" id="cd17025">
    <property type="entry name" value="T3SC_IA_ShcF-like"/>
    <property type="match status" value="1"/>
</dbReference>
<dbReference type="Proteomes" id="UP000027604">
    <property type="component" value="Chromosome I"/>
</dbReference>
<proteinExistence type="predicted"/>
<dbReference type="GO" id="GO:0030254">
    <property type="term" value="P:protein secretion by the type III secretion system"/>
    <property type="evidence" value="ECO:0007669"/>
    <property type="project" value="InterPro"/>
</dbReference>
<dbReference type="HOGENOM" id="CLU_1684205_0_0_4"/>
<evidence type="ECO:0000313" key="1">
    <source>
        <dbReference type="EMBL" id="CDG82519.1"/>
    </source>
</evidence>